<comment type="caution">
    <text evidence="13">Lacks conserved residue(s) required for the propagation of feature annotation.</text>
</comment>
<feature type="transmembrane region" description="Helical" evidence="13">
    <location>
        <begin position="503"/>
        <end position="522"/>
    </location>
</feature>
<dbReference type="InterPro" id="IPR010232">
    <property type="entry name" value="UbiB"/>
</dbReference>
<keyword evidence="7 13" id="KW-0812">Transmembrane</keyword>
<keyword evidence="3 13" id="KW-1003">Cell membrane</keyword>
<evidence type="ECO:0000256" key="6">
    <source>
        <dbReference type="ARBA" id="ARBA00022688"/>
    </source>
</evidence>
<dbReference type="SUPFAM" id="SSF56112">
    <property type="entry name" value="Protein kinase-like (PK-like)"/>
    <property type="match status" value="1"/>
</dbReference>
<dbReference type="KEGG" id="spiu:SPICUR_00090"/>
<feature type="binding site" evidence="13">
    <location>
        <position position="153"/>
    </location>
    <ligand>
        <name>ATP</name>
        <dbReference type="ChEBI" id="CHEBI:30616"/>
    </ligand>
</feature>
<evidence type="ECO:0000256" key="2">
    <source>
        <dbReference type="ARBA" id="ARBA00009670"/>
    </source>
</evidence>
<dbReference type="GO" id="GO:0005886">
    <property type="term" value="C:plasma membrane"/>
    <property type="evidence" value="ECO:0007669"/>
    <property type="project" value="UniProtKB-SubCell"/>
</dbReference>
<comment type="pathway">
    <text evidence="1 13">Cofactor biosynthesis; ubiquinone biosynthesis [regulation].</text>
</comment>
<evidence type="ECO:0000256" key="4">
    <source>
        <dbReference type="ARBA" id="ARBA00022519"/>
    </source>
</evidence>
<dbReference type="InterPro" id="IPR004147">
    <property type="entry name" value="ABC1_dom"/>
</dbReference>
<keyword evidence="5 13" id="KW-0808">Transferase</keyword>
<dbReference type="STRING" id="1335757.SPICUR_00090"/>
<comment type="similarity">
    <text evidence="2">Belongs to the protein kinase superfamily. ADCK protein kinase family.</text>
</comment>
<accession>U5T4E6</accession>
<evidence type="ECO:0000256" key="3">
    <source>
        <dbReference type="ARBA" id="ARBA00022475"/>
    </source>
</evidence>
<dbReference type="OrthoDB" id="9795390at2"/>
<evidence type="ECO:0000259" key="14">
    <source>
        <dbReference type="Pfam" id="PF03109"/>
    </source>
</evidence>
<comment type="similarity">
    <text evidence="13">Belongs to the ABC1 family. UbiB subfamily.</text>
</comment>
<evidence type="ECO:0000313" key="15">
    <source>
        <dbReference type="EMBL" id="AGY91047.1"/>
    </source>
</evidence>
<keyword evidence="6 13" id="KW-0831">Ubiquinone biosynthesis</keyword>
<evidence type="ECO:0000256" key="10">
    <source>
        <dbReference type="ARBA" id="ARBA00022840"/>
    </source>
</evidence>
<dbReference type="EC" id="2.7.-.-" evidence="13"/>
<dbReference type="HOGENOM" id="CLU_006533_0_0_6"/>
<dbReference type="InterPro" id="IPR011009">
    <property type="entry name" value="Kinase-like_dom_sf"/>
</dbReference>
<dbReference type="PANTHER" id="PTHR10566">
    <property type="entry name" value="CHAPERONE-ACTIVITY OF BC1 COMPLEX CABC1 -RELATED"/>
    <property type="match status" value="1"/>
</dbReference>
<proteinExistence type="inferred from homology"/>
<feature type="domain" description="ABC1 atypical kinase-like" evidence="14">
    <location>
        <begin position="94"/>
        <end position="344"/>
    </location>
</feature>
<dbReference type="GO" id="GO:0005524">
    <property type="term" value="F:ATP binding"/>
    <property type="evidence" value="ECO:0007669"/>
    <property type="project" value="UniProtKB-KW"/>
</dbReference>
<dbReference type="NCBIfam" id="TIGR01982">
    <property type="entry name" value="UbiB"/>
    <property type="match status" value="1"/>
</dbReference>
<keyword evidence="9 13" id="KW-0418">Kinase</keyword>
<dbReference type="CDD" id="cd13972">
    <property type="entry name" value="UbiB"/>
    <property type="match status" value="1"/>
</dbReference>
<evidence type="ECO:0000256" key="13">
    <source>
        <dbReference type="HAMAP-Rule" id="MF_00414"/>
    </source>
</evidence>
<evidence type="ECO:0000256" key="8">
    <source>
        <dbReference type="ARBA" id="ARBA00022741"/>
    </source>
</evidence>
<evidence type="ECO:0000256" key="11">
    <source>
        <dbReference type="ARBA" id="ARBA00022989"/>
    </source>
</evidence>
<evidence type="ECO:0000256" key="1">
    <source>
        <dbReference type="ARBA" id="ARBA00005020"/>
    </source>
</evidence>
<dbReference type="GO" id="GO:0006744">
    <property type="term" value="P:ubiquinone biosynthetic process"/>
    <property type="evidence" value="ECO:0007669"/>
    <property type="project" value="UniProtKB-UniPathway"/>
</dbReference>
<evidence type="ECO:0000256" key="5">
    <source>
        <dbReference type="ARBA" id="ARBA00022679"/>
    </source>
</evidence>
<keyword evidence="4" id="KW-0997">Cell inner membrane</keyword>
<reference evidence="15 16" key="1">
    <citation type="journal article" date="2013" name="BMC Genomics">
        <title>Genomes of "Spiribacter", a streamlined, successful halophilic bacterium.</title>
        <authorList>
            <person name="Lopez-Perez M."/>
            <person name="Ghai R."/>
            <person name="Leon M.J."/>
            <person name="Rodriguez-Olmos A."/>
            <person name="Copa-Patino J.L."/>
            <person name="Soliveri J."/>
            <person name="Sanchez-Porro C."/>
            <person name="Ventosa A."/>
            <person name="Rodriguez-Valera F."/>
        </authorList>
    </citation>
    <scope>NUCLEOTIDE SEQUENCE [LARGE SCALE GENOMIC DNA]</scope>
    <source>
        <strain evidence="15 16">UAH-SP71</strain>
    </source>
</reference>
<dbReference type="GO" id="GO:0010795">
    <property type="term" value="P:regulation of ubiquinone biosynthetic process"/>
    <property type="evidence" value="ECO:0007669"/>
    <property type="project" value="UniProtKB-UniRule"/>
</dbReference>
<keyword evidence="16" id="KW-1185">Reference proteome</keyword>
<evidence type="ECO:0000256" key="12">
    <source>
        <dbReference type="ARBA" id="ARBA00023136"/>
    </source>
</evidence>
<feature type="transmembrane region" description="Helical" evidence="13">
    <location>
        <begin position="534"/>
        <end position="552"/>
    </location>
</feature>
<organism evidence="15 16">
    <name type="scientific">Spiribacter curvatus</name>
    <dbReference type="NCBI Taxonomy" id="1335757"/>
    <lineage>
        <taxon>Bacteria</taxon>
        <taxon>Pseudomonadati</taxon>
        <taxon>Pseudomonadota</taxon>
        <taxon>Gammaproteobacteria</taxon>
        <taxon>Chromatiales</taxon>
        <taxon>Ectothiorhodospiraceae</taxon>
        <taxon>Spiribacter</taxon>
    </lineage>
</organism>
<dbReference type="RefSeq" id="WP_023364770.1">
    <property type="nucleotide sequence ID" value="NC_022664.1"/>
</dbReference>
<dbReference type="EMBL" id="CP005990">
    <property type="protein sequence ID" value="AGY91047.1"/>
    <property type="molecule type" value="Genomic_DNA"/>
</dbReference>
<evidence type="ECO:0000256" key="7">
    <source>
        <dbReference type="ARBA" id="ARBA00022692"/>
    </source>
</evidence>
<keyword evidence="11 13" id="KW-1133">Transmembrane helix</keyword>
<dbReference type="Pfam" id="PF03109">
    <property type="entry name" value="ABC1"/>
    <property type="match status" value="1"/>
</dbReference>
<keyword evidence="8 13" id="KW-0547">Nucleotide-binding</keyword>
<dbReference type="HAMAP" id="MF_00414">
    <property type="entry name" value="UbiB"/>
    <property type="match status" value="1"/>
</dbReference>
<evidence type="ECO:0000256" key="9">
    <source>
        <dbReference type="ARBA" id="ARBA00022777"/>
    </source>
</evidence>
<comment type="subcellular location">
    <subcellularLocation>
        <location evidence="13">Cell membrane</location>
        <topology evidence="13">Multi-pass membrane protein</topology>
    </subcellularLocation>
</comment>
<dbReference type="PATRIC" id="fig|1335757.3.peg.18"/>
<dbReference type="AlphaFoldDB" id="U5T4E6"/>
<feature type="binding site" evidence="13">
    <location>
        <begin position="131"/>
        <end position="139"/>
    </location>
    <ligand>
        <name>ATP</name>
        <dbReference type="ChEBI" id="CHEBI:30616"/>
    </ligand>
</feature>
<name>U5T4E6_9GAMM</name>
<dbReference type="NCBIfam" id="NF003404">
    <property type="entry name" value="PRK04750.1"/>
    <property type="match status" value="1"/>
</dbReference>
<comment type="function">
    <text evidence="13">Is probably a protein kinase regulator of UbiI activity which is involved in aerobic coenzyme Q (ubiquinone) biosynthesis.</text>
</comment>
<evidence type="ECO:0000313" key="16">
    <source>
        <dbReference type="Proteomes" id="UP000017640"/>
    </source>
</evidence>
<feature type="active site" description="Proton acceptor" evidence="13">
    <location>
        <position position="288"/>
    </location>
</feature>
<dbReference type="GO" id="GO:0004672">
    <property type="term" value="F:protein kinase activity"/>
    <property type="evidence" value="ECO:0007669"/>
    <property type="project" value="UniProtKB-UniRule"/>
</dbReference>
<dbReference type="UniPathway" id="UPA00232"/>
<dbReference type="InterPro" id="IPR050154">
    <property type="entry name" value="UbiB_kinase"/>
</dbReference>
<dbReference type="PANTHER" id="PTHR10566:SF113">
    <property type="entry name" value="PROTEIN ACTIVITY OF BC1 COMPLEX KINASE 7, CHLOROPLASTIC"/>
    <property type="match status" value="1"/>
</dbReference>
<gene>
    <name evidence="13" type="primary">ubiB</name>
    <name evidence="15" type="ORF">SPICUR_00090</name>
</gene>
<dbReference type="eggNOG" id="COG0661">
    <property type="taxonomic scope" value="Bacteria"/>
</dbReference>
<keyword evidence="12 13" id="KW-0472">Membrane</keyword>
<sequence>MIRRARLLLRLAQINIVLLRHGLDEVLFATRWFRPFRFLRVFMPWTWFERRQRPRGERIRTALEDLGPIFVKFGQIISTRRDLLPPDIAAELARLQDRVPPFPGEEARAIIEAEYQQPVDAWFAHFDIEPMASASIAQVHAARLHDGHDVVVKVVRPGIEQAITRDLGVLYLFARLAQRYWSEGFRLRPVEVIREFDNTLHDELDLMREAANATQLKRNFRDSDLLYVPEVHWSGTHRRVMVMERIHGLQISDIEGLHRAGVDMKVLAERGTEIFFTQVFRDSFFHADMHPGNVFVDVRDPANPRYVAVDFGIMGSLNPVDHRYLADNFMAFFNRDYRRVAELHVESGWVPADTRIDEFESAMRTVCEPIFERPLGEISLGALLMRLFQTGRRFDMEIQPQLVLLQKTLLAIEGLGRQLYPELDLWDTGKPYLERWMRDQVGPGAFLKKARQELPHMAETLPTLPRRIDEALGEVGRSRAQLVEQQHQLTAMRREIRQSGRRSFATGVGAALVVSAFIVAALDGRSPTMLGEAPLVSWIVGSLGVVIWIAAWPRND</sequence>
<dbReference type="Proteomes" id="UP000017640">
    <property type="component" value="Chromosome"/>
</dbReference>
<protein>
    <recommendedName>
        <fullName evidence="13">Probable protein kinase UbiB</fullName>
        <ecNumber evidence="13">2.7.-.-</ecNumber>
    </recommendedName>
    <alternativeName>
        <fullName evidence="13">Ubiquinone biosynthesis protein UbiB</fullName>
    </alternativeName>
</protein>
<dbReference type="InterPro" id="IPR045308">
    <property type="entry name" value="UbiB_bact"/>
</dbReference>
<keyword evidence="10 13" id="KW-0067">ATP-binding</keyword>